<dbReference type="PANTHER" id="PTHR31111:SF136">
    <property type="entry name" value="F-BOX ASSOCIATED DOMAIN-CONTAINING PROTEIN"/>
    <property type="match status" value="1"/>
</dbReference>
<dbReference type="InterPro" id="IPR013187">
    <property type="entry name" value="F-box-assoc_dom_typ3"/>
</dbReference>
<dbReference type="EMBL" id="JAUJYN010000012">
    <property type="protein sequence ID" value="KAK1259973.1"/>
    <property type="molecule type" value="Genomic_DNA"/>
</dbReference>
<feature type="domain" description="F-box" evidence="1">
    <location>
        <begin position="1"/>
        <end position="51"/>
    </location>
</feature>
<dbReference type="NCBIfam" id="TIGR01640">
    <property type="entry name" value="F_box_assoc_1"/>
    <property type="match status" value="1"/>
</dbReference>
<evidence type="ECO:0000313" key="3">
    <source>
        <dbReference type="Proteomes" id="UP001179952"/>
    </source>
</evidence>
<dbReference type="CDD" id="cd22157">
    <property type="entry name" value="F-box_AtFBW1-like"/>
    <property type="match status" value="1"/>
</dbReference>
<dbReference type="Gene3D" id="1.20.1280.50">
    <property type="match status" value="1"/>
</dbReference>
<dbReference type="InterPro" id="IPR011043">
    <property type="entry name" value="Gal_Oxase/kelch_b-propeller"/>
</dbReference>
<dbReference type="Pfam" id="PF00646">
    <property type="entry name" value="F-box"/>
    <property type="match status" value="1"/>
</dbReference>
<reference evidence="2" key="2">
    <citation type="submission" date="2023-06" db="EMBL/GenBank/DDBJ databases">
        <authorList>
            <person name="Ma L."/>
            <person name="Liu K.-W."/>
            <person name="Li Z."/>
            <person name="Hsiao Y.-Y."/>
            <person name="Qi Y."/>
            <person name="Fu T."/>
            <person name="Tang G."/>
            <person name="Zhang D."/>
            <person name="Sun W.-H."/>
            <person name="Liu D.-K."/>
            <person name="Li Y."/>
            <person name="Chen G.-Z."/>
            <person name="Liu X.-D."/>
            <person name="Liao X.-Y."/>
            <person name="Jiang Y.-T."/>
            <person name="Yu X."/>
            <person name="Hao Y."/>
            <person name="Huang J."/>
            <person name="Zhao X.-W."/>
            <person name="Ke S."/>
            <person name="Chen Y.-Y."/>
            <person name="Wu W.-L."/>
            <person name="Hsu J.-L."/>
            <person name="Lin Y.-F."/>
            <person name="Huang M.-D."/>
            <person name="Li C.-Y."/>
            <person name="Huang L."/>
            <person name="Wang Z.-W."/>
            <person name="Zhao X."/>
            <person name="Zhong W.-Y."/>
            <person name="Peng D.-H."/>
            <person name="Ahmad S."/>
            <person name="Lan S."/>
            <person name="Zhang J.-S."/>
            <person name="Tsai W.-C."/>
            <person name="Van De Peer Y."/>
            <person name="Liu Z.-J."/>
        </authorList>
    </citation>
    <scope>NUCLEOTIDE SEQUENCE</scope>
    <source>
        <strain evidence="2">SCP</strain>
        <tissue evidence="2">Leaves</tissue>
    </source>
</reference>
<dbReference type="SMART" id="SM00256">
    <property type="entry name" value="FBOX"/>
    <property type="match status" value="1"/>
</dbReference>
<organism evidence="2 3">
    <name type="scientific">Acorus gramineus</name>
    <name type="common">Dwarf sweet flag</name>
    <dbReference type="NCBI Taxonomy" id="55184"/>
    <lineage>
        <taxon>Eukaryota</taxon>
        <taxon>Viridiplantae</taxon>
        <taxon>Streptophyta</taxon>
        <taxon>Embryophyta</taxon>
        <taxon>Tracheophyta</taxon>
        <taxon>Spermatophyta</taxon>
        <taxon>Magnoliopsida</taxon>
        <taxon>Liliopsida</taxon>
        <taxon>Acoraceae</taxon>
        <taxon>Acorus</taxon>
    </lineage>
</organism>
<dbReference type="PANTHER" id="PTHR31111">
    <property type="entry name" value="BNAA05G37150D PROTEIN-RELATED"/>
    <property type="match status" value="1"/>
</dbReference>
<reference evidence="2" key="1">
    <citation type="journal article" date="2023" name="Nat. Commun.">
        <title>Diploid and tetraploid genomes of Acorus and the evolution of monocots.</title>
        <authorList>
            <person name="Ma L."/>
            <person name="Liu K.W."/>
            <person name="Li Z."/>
            <person name="Hsiao Y.Y."/>
            <person name="Qi Y."/>
            <person name="Fu T."/>
            <person name="Tang G.D."/>
            <person name="Zhang D."/>
            <person name="Sun W.H."/>
            <person name="Liu D.K."/>
            <person name="Li Y."/>
            <person name="Chen G.Z."/>
            <person name="Liu X.D."/>
            <person name="Liao X.Y."/>
            <person name="Jiang Y.T."/>
            <person name="Yu X."/>
            <person name="Hao Y."/>
            <person name="Huang J."/>
            <person name="Zhao X.W."/>
            <person name="Ke S."/>
            <person name="Chen Y.Y."/>
            <person name="Wu W.L."/>
            <person name="Hsu J.L."/>
            <person name="Lin Y.F."/>
            <person name="Huang M.D."/>
            <person name="Li C.Y."/>
            <person name="Huang L."/>
            <person name="Wang Z.W."/>
            <person name="Zhao X."/>
            <person name="Zhong W.Y."/>
            <person name="Peng D.H."/>
            <person name="Ahmad S."/>
            <person name="Lan S."/>
            <person name="Zhang J.S."/>
            <person name="Tsai W.C."/>
            <person name="Van de Peer Y."/>
            <person name="Liu Z.J."/>
        </authorList>
    </citation>
    <scope>NUCLEOTIDE SEQUENCE</scope>
    <source>
        <strain evidence="2">SCP</strain>
    </source>
</reference>
<evidence type="ECO:0000313" key="2">
    <source>
        <dbReference type="EMBL" id="KAK1259973.1"/>
    </source>
</evidence>
<comment type="caution">
    <text evidence="2">The sequence shown here is derived from an EMBL/GenBank/DDBJ whole genome shotgun (WGS) entry which is preliminary data.</text>
</comment>
<dbReference type="InterPro" id="IPR036047">
    <property type="entry name" value="F-box-like_dom_sf"/>
</dbReference>
<sequence length="371" mass="42612">MDAIEKISQDIILNILSRLPLKSLMQCKCVSKRWYSLINDPILAELHLQRSKCDSINLVICQYRPSRTVWEIQIYKLDNENHPQLSSSLKTNIEDISSVYSCEGLICISGSAGIHICNPSTRELVTLPRSNSLKESFMHGFGYSPNTKEYKVVQLMHNKLIDGCSRLLSKFEVLTLGTKLWRPIGNVPYVLHPEKKSITLNGIMYWLTYTKKRGFDSQEEIATFNVGDERFGAISGPPDCQAFESMSAISLGVLQGTLCLTCDHFGRRVINHKLEIWMLRDDNVCGWVKQYSIDTSLWKIHRPCNIFPLYDWKGKMLLEDLFSGLLWYDPGTNTFEENLRCIDFFFPCVCMESLMPLVNRRLLVMRLTNDG</sequence>
<evidence type="ECO:0000259" key="1">
    <source>
        <dbReference type="PROSITE" id="PS50181"/>
    </source>
</evidence>
<dbReference type="AlphaFoldDB" id="A0AAV9A752"/>
<dbReference type="SUPFAM" id="SSF50965">
    <property type="entry name" value="Galactose oxidase, central domain"/>
    <property type="match status" value="1"/>
</dbReference>
<proteinExistence type="predicted"/>
<dbReference type="SUPFAM" id="SSF81383">
    <property type="entry name" value="F-box domain"/>
    <property type="match status" value="1"/>
</dbReference>
<name>A0AAV9A752_ACOGR</name>
<dbReference type="Pfam" id="PF08268">
    <property type="entry name" value="FBA_3"/>
    <property type="match status" value="1"/>
</dbReference>
<dbReference type="InterPro" id="IPR017451">
    <property type="entry name" value="F-box-assoc_interact_dom"/>
</dbReference>
<dbReference type="InterPro" id="IPR001810">
    <property type="entry name" value="F-box_dom"/>
</dbReference>
<dbReference type="Proteomes" id="UP001179952">
    <property type="component" value="Unassembled WGS sequence"/>
</dbReference>
<protein>
    <submittedName>
        <fullName evidence="2">F-box protein CPR30</fullName>
    </submittedName>
</protein>
<gene>
    <name evidence="2" type="ORF">QJS04_geneDACA021416</name>
</gene>
<keyword evidence="3" id="KW-1185">Reference proteome</keyword>
<accession>A0AAV9A752</accession>
<dbReference type="PROSITE" id="PS50181">
    <property type="entry name" value="FBOX"/>
    <property type="match status" value="1"/>
</dbReference>